<name>A0ABP6SPM9_9ACTN</name>
<sequence length="74" mass="8390">MTSEPMAPNDGLAICSAKGCRQPAEFLIRWRNPRLHSGDRRKTWAACGEHRDRLSDFLDVRGFLLAVEPIDAEH</sequence>
<dbReference type="RefSeq" id="WP_345726126.1">
    <property type="nucleotide sequence ID" value="NZ_BAAAYN010000002.1"/>
</dbReference>
<reference evidence="2" key="1">
    <citation type="journal article" date="2019" name="Int. J. Syst. Evol. Microbiol.">
        <title>The Global Catalogue of Microorganisms (GCM) 10K type strain sequencing project: providing services to taxonomists for standard genome sequencing and annotation.</title>
        <authorList>
            <consortium name="The Broad Institute Genomics Platform"/>
            <consortium name="The Broad Institute Genome Sequencing Center for Infectious Disease"/>
            <person name="Wu L."/>
            <person name="Ma J."/>
        </authorList>
    </citation>
    <scope>NUCLEOTIDE SEQUENCE [LARGE SCALE GENOMIC DNA]</scope>
    <source>
        <strain evidence="2">JCM 9458</strain>
    </source>
</reference>
<proteinExistence type="predicted"/>
<evidence type="ECO:0000313" key="1">
    <source>
        <dbReference type="EMBL" id="GAA3382269.1"/>
    </source>
</evidence>
<comment type="caution">
    <text evidence="1">The sequence shown here is derived from an EMBL/GenBank/DDBJ whole genome shotgun (WGS) entry which is preliminary data.</text>
</comment>
<dbReference type="EMBL" id="BAAAYN010000002">
    <property type="protein sequence ID" value="GAA3382269.1"/>
    <property type="molecule type" value="Genomic_DNA"/>
</dbReference>
<dbReference type="Proteomes" id="UP001501676">
    <property type="component" value="Unassembled WGS sequence"/>
</dbReference>
<accession>A0ABP6SPM9</accession>
<gene>
    <name evidence="1" type="ORF">GCM10020369_03460</name>
</gene>
<evidence type="ECO:0008006" key="3">
    <source>
        <dbReference type="Google" id="ProtNLM"/>
    </source>
</evidence>
<protein>
    <recommendedName>
        <fullName evidence="3">Acetone carboxylase</fullName>
    </recommendedName>
</protein>
<evidence type="ECO:0000313" key="2">
    <source>
        <dbReference type="Proteomes" id="UP001501676"/>
    </source>
</evidence>
<organism evidence="1 2">
    <name type="scientific">Cryptosporangium minutisporangium</name>
    <dbReference type="NCBI Taxonomy" id="113569"/>
    <lineage>
        <taxon>Bacteria</taxon>
        <taxon>Bacillati</taxon>
        <taxon>Actinomycetota</taxon>
        <taxon>Actinomycetes</taxon>
        <taxon>Cryptosporangiales</taxon>
        <taxon>Cryptosporangiaceae</taxon>
        <taxon>Cryptosporangium</taxon>
    </lineage>
</organism>
<keyword evidence="2" id="KW-1185">Reference proteome</keyword>